<evidence type="ECO:0000313" key="4">
    <source>
        <dbReference type="Proteomes" id="UP000008783"/>
    </source>
</evidence>
<feature type="disulfide bond" evidence="1">
    <location>
        <begin position="94"/>
        <end position="100"/>
    </location>
</feature>
<keyword evidence="2" id="KW-0732">Signal</keyword>
<dbReference type="InParanoid" id="E3KME2"/>
<dbReference type="InterPro" id="IPR037176">
    <property type="entry name" value="Osmotin/thaumatin-like_sf"/>
</dbReference>
<dbReference type="EMBL" id="DS178295">
    <property type="protein sequence ID" value="EFP85467.2"/>
    <property type="molecule type" value="Genomic_DNA"/>
</dbReference>
<sequence>MKQACIMIAQLFLASSSLARTFTIQNNCPFTIWPAYFTNPDSPAKITSQPAGWEAQGSSQKSVDVPDGWAGRFWGRRNCNFSKTGPTLCATGGCNGGLVCDSATGSGVPPATLAEFKLNGDGGKDYYDVSNVDGSNLPVFITNNKGCPTPSCKTDLNPGCPDDRMKANLDGNHGDSANCCTGSHNTADTCPKDKVQFYDFFKNGCPDAYAYAYDESSQSALWTCNQSADYTITFCP</sequence>
<dbReference type="PANTHER" id="PTHR31048">
    <property type="entry name" value="OS03G0233200 PROTEIN"/>
    <property type="match status" value="1"/>
</dbReference>
<dbReference type="PIRSF" id="PIRSF002703">
    <property type="entry name" value="Thaumatin"/>
    <property type="match status" value="1"/>
</dbReference>
<feature type="chain" id="PRO_5003173991" description="Thaumatin-like protein" evidence="2">
    <location>
        <begin position="20"/>
        <end position="236"/>
    </location>
</feature>
<name>E3KME2_PUCGT</name>
<proteinExistence type="predicted"/>
<feature type="signal peptide" evidence="2">
    <location>
        <begin position="1"/>
        <end position="19"/>
    </location>
</feature>
<dbReference type="Proteomes" id="UP000008783">
    <property type="component" value="Unassembled WGS sequence"/>
</dbReference>
<dbReference type="KEGG" id="pgr:PGTG_11823"/>
<dbReference type="OrthoDB" id="2495071at2759"/>
<dbReference type="PRINTS" id="PR00347">
    <property type="entry name" value="THAUMATIN"/>
</dbReference>
<dbReference type="InterPro" id="IPR001938">
    <property type="entry name" value="Thaumatin"/>
</dbReference>
<evidence type="ECO:0000313" key="3">
    <source>
        <dbReference type="EMBL" id="EFP85467.2"/>
    </source>
</evidence>
<feature type="disulfide bond" evidence="1">
    <location>
        <begin position="147"/>
        <end position="224"/>
    </location>
</feature>
<dbReference type="GeneID" id="10544018"/>
<dbReference type="Pfam" id="PF00314">
    <property type="entry name" value="Thaumatin"/>
    <property type="match status" value="1"/>
</dbReference>
<gene>
    <name evidence="3" type="ORF">PGTG_11823</name>
</gene>
<feature type="disulfide bond" evidence="1">
    <location>
        <begin position="152"/>
        <end position="205"/>
    </location>
</feature>
<reference evidence="4" key="2">
    <citation type="journal article" date="2011" name="Proc. Natl. Acad. Sci. U.S.A.">
        <title>Obligate biotrophy features unraveled by the genomic analysis of rust fungi.</title>
        <authorList>
            <person name="Duplessis S."/>
            <person name="Cuomo C.A."/>
            <person name="Lin Y.-C."/>
            <person name="Aerts A."/>
            <person name="Tisserant E."/>
            <person name="Veneault-Fourrey C."/>
            <person name="Joly D.L."/>
            <person name="Hacquard S."/>
            <person name="Amselem J."/>
            <person name="Cantarel B.L."/>
            <person name="Chiu R."/>
            <person name="Coutinho P.M."/>
            <person name="Feau N."/>
            <person name="Field M."/>
            <person name="Frey P."/>
            <person name="Gelhaye E."/>
            <person name="Goldberg J."/>
            <person name="Grabherr M.G."/>
            <person name="Kodira C.D."/>
            <person name="Kohler A."/>
            <person name="Kuees U."/>
            <person name="Lindquist E.A."/>
            <person name="Lucas S.M."/>
            <person name="Mago R."/>
            <person name="Mauceli E."/>
            <person name="Morin E."/>
            <person name="Murat C."/>
            <person name="Pangilinan J.L."/>
            <person name="Park R."/>
            <person name="Pearson M."/>
            <person name="Quesneville H."/>
            <person name="Rouhier N."/>
            <person name="Sakthikumar S."/>
            <person name="Salamov A.A."/>
            <person name="Schmutz J."/>
            <person name="Selles B."/>
            <person name="Shapiro H."/>
            <person name="Tanguay P."/>
            <person name="Tuskan G.A."/>
            <person name="Henrissat B."/>
            <person name="Van de Peer Y."/>
            <person name="Rouze P."/>
            <person name="Ellis J.G."/>
            <person name="Dodds P.N."/>
            <person name="Schein J.E."/>
            <person name="Zhong S."/>
            <person name="Hamelin R.C."/>
            <person name="Grigoriev I.V."/>
            <person name="Szabo L.J."/>
            <person name="Martin F."/>
        </authorList>
    </citation>
    <scope>NUCLEOTIDE SEQUENCE [LARGE SCALE GENOMIC DNA]</scope>
    <source>
        <strain evidence="4">CRL 75-36-700-3 / race SCCL</strain>
    </source>
</reference>
<reference key="1">
    <citation type="submission" date="2007-01" db="EMBL/GenBank/DDBJ databases">
        <title>The Genome Sequence of Puccinia graminis f. sp. tritici Strain CRL 75-36-700-3.</title>
        <authorList>
            <consortium name="The Broad Institute Genome Sequencing Platform"/>
            <person name="Birren B."/>
            <person name="Lander E."/>
            <person name="Galagan J."/>
            <person name="Nusbaum C."/>
            <person name="Devon K."/>
            <person name="Cuomo C."/>
            <person name="Jaffe D."/>
            <person name="Butler J."/>
            <person name="Alvarez P."/>
            <person name="Gnerre S."/>
            <person name="Grabherr M."/>
            <person name="Mauceli E."/>
            <person name="Brockman W."/>
            <person name="Young S."/>
            <person name="LaButti K."/>
            <person name="Sykes S."/>
            <person name="DeCaprio D."/>
            <person name="Crawford M."/>
            <person name="Koehrsen M."/>
            <person name="Engels R."/>
            <person name="Montgomery P."/>
            <person name="Pearson M."/>
            <person name="Howarth C."/>
            <person name="Larson L."/>
            <person name="White J."/>
            <person name="Zeng Q."/>
            <person name="Kodira C."/>
            <person name="Yandava C."/>
            <person name="Alvarado L."/>
            <person name="O'Leary S."/>
            <person name="Szabo L."/>
            <person name="Dean R."/>
            <person name="Schein J."/>
        </authorList>
    </citation>
    <scope>NUCLEOTIDE SEQUENCE</scope>
    <source>
        <strain>CRL 75-36-700-3</strain>
    </source>
</reference>
<feature type="disulfide bond" evidence="1">
    <location>
        <begin position="180"/>
        <end position="190"/>
    </location>
</feature>
<dbReference type="AlphaFoldDB" id="E3KME2"/>
<evidence type="ECO:0000256" key="1">
    <source>
        <dbReference type="PIRSR" id="PIRSR002703-1"/>
    </source>
</evidence>
<dbReference type="SMART" id="SM00205">
    <property type="entry name" value="THN"/>
    <property type="match status" value="1"/>
</dbReference>
<keyword evidence="1" id="KW-1015">Disulfide bond</keyword>
<feature type="disulfide bond" evidence="1">
    <location>
        <begin position="28"/>
        <end position="235"/>
    </location>
</feature>
<evidence type="ECO:0008006" key="5">
    <source>
        <dbReference type="Google" id="ProtNLM"/>
    </source>
</evidence>
<dbReference type="PROSITE" id="PS51367">
    <property type="entry name" value="THAUMATIN_2"/>
    <property type="match status" value="1"/>
</dbReference>
<dbReference type="Gene3D" id="2.60.110.10">
    <property type="entry name" value="Thaumatin"/>
    <property type="match status" value="1"/>
</dbReference>
<dbReference type="GO" id="GO:0006952">
    <property type="term" value="P:defense response"/>
    <property type="evidence" value="ECO:0000318"/>
    <property type="project" value="GO_Central"/>
</dbReference>
<accession>E3KME2</accession>
<dbReference type="SUPFAM" id="SSF49870">
    <property type="entry name" value="Osmotin, thaumatin-like protein"/>
    <property type="match status" value="1"/>
</dbReference>
<dbReference type="HOGENOM" id="CLU_043181_4_0_1"/>
<keyword evidence="4" id="KW-1185">Reference proteome</keyword>
<feature type="disulfide bond" evidence="1">
    <location>
        <begin position="79"/>
        <end position="89"/>
    </location>
</feature>
<evidence type="ECO:0000256" key="2">
    <source>
        <dbReference type="SAM" id="SignalP"/>
    </source>
</evidence>
<dbReference type="STRING" id="418459.E3KME2"/>
<dbReference type="VEuPathDB" id="FungiDB:PGTG_11823"/>
<dbReference type="RefSeq" id="XP_003329886.2">
    <property type="nucleotide sequence ID" value="XM_003329838.2"/>
</dbReference>
<organism evidence="3 4">
    <name type="scientific">Puccinia graminis f. sp. tritici (strain CRL 75-36-700-3 / race SCCL)</name>
    <name type="common">Black stem rust fungus</name>
    <dbReference type="NCBI Taxonomy" id="418459"/>
    <lineage>
        <taxon>Eukaryota</taxon>
        <taxon>Fungi</taxon>
        <taxon>Dikarya</taxon>
        <taxon>Basidiomycota</taxon>
        <taxon>Pucciniomycotina</taxon>
        <taxon>Pucciniomycetes</taxon>
        <taxon>Pucciniales</taxon>
        <taxon>Pucciniaceae</taxon>
        <taxon>Puccinia</taxon>
    </lineage>
</organism>
<protein>
    <recommendedName>
        <fullName evidence="5">Thaumatin-like protein</fullName>
    </recommendedName>
</protein>